<keyword evidence="1" id="KW-0812">Transmembrane</keyword>
<dbReference type="EMBL" id="JARQZJ010000003">
    <property type="protein sequence ID" value="KAK9870414.1"/>
    <property type="molecule type" value="Genomic_DNA"/>
</dbReference>
<name>A0AAW1TPW2_9CUCU</name>
<proteinExistence type="predicted"/>
<organism evidence="2 3">
    <name type="scientific">Henosepilachna vigintioctopunctata</name>
    <dbReference type="NCBI Taxonomy" id="420089"/>
    <lineage>
        <taxon>Eukaryota</taxon>
        <taxon>Metazoa</taxon>
        <taxon>Ecdysozoa</taxon>
        <taxon>Arthropoda</taxon>
        <taxon>Hexapoda</taxon>
        <taxon>Insecta</taxon>
        <taxon>Pterygota</taxon>
        <taxon>Neoptera</taxon>
        <taxon>Endopterygota</taxon>
        <taxon>Coleoptera</taxon>
        <taxon>Polyphaga</taxon>
        <taxon>Cucujiformia</taxon>
        <taxon>Coccinelloidea</taxon>
        <taxon>Coccinellidae</taxon>
        <taxon>Epilachninae</taxon>
        <taxon>Epilachnini</taxon>
        <taxon>Henosepilachna</taxon>
    </lineage>
</organism>
<protein>
    <recommendedName>
        <fullName evidence="4">Transmembrane protein</fullName>
    </recommendedName>
</protein>
<accession>A0AAW1TPW2</accession>
<comment type="caution">
    <text evidence="2">The sequence shown here is derived from an EMBL/GenBank/DDBJ whole genome shotgun (WGS) entry which is preliminary data.</text>
</comment>
<dbReference type="Proteomes" id="UP001431783">
    <property type="component" value="Unassembled WGS sequence"/>
</dbReference>
<gene>
    <name evidence="2" type="ORF">WA026_007983</name>
</gene>
<evidence type="ECO:0008006" key="4">
    <source>
        <dbReference type="Google" id="ProtNLM"/>
    </source>
</evidence>
<dbReference type="AlphaFoldDB" id="A0AAW1TPW2"/>
<keyword evidence="3" id="KW-1185">Reference proteome</keyword>
<keyword evidence="1" id="KW-1133">Transmembrane helix</keyword>
<feature type="transmembrane region" description="Helical" evidence="1">
    <location>
        <begin position="29"/>
        <end position="52"/>
    </location>
</feature>
<reference evidence="2 3" key="1">
    <citation type="submission" date="2023-03" db="EMBL/GenBank/DDBJ databases">
        <title>Genome insight into feeding habits of ladybird beetles.</title>
        <authorList>
            <person name="Li H.-S."/>
            <person name="Huang Y.-H."/>
            <person name="Pang H."/>
        </authorList>
    </citation>
    <scope>NUCLEOTIDE SEQUENCE [LARGE SCALE GENOMIC DNA]</scope>
    <source>
        <strain evidence="2">SYSU_2023b</strain>
        <tissue evidence="2">Whole body</tissue>
    </source>
</reference>
<sequence length="97" mass="11428">MPIYSKRSIRLKSNSNTNMLTLEESTHRLYQPLLFIIIHACDSIPIVLFLFITRRCVTTQSENVIMNNQFHSKKFVHGNSFKKVGKNTKKSDWIWKD</sequence>
<evidence type="ECO:0000313" key="3">
    <source>
        <dbReference type="Proteomes" id="UP001431783"/>
    </source>
</evidence>
<evidence type="ECO:0000256" key="1">
    <source>
        <dbReference type="SAM" id="Phobius"/>
    </source>
</evidence>
<keyword evidence="1" id="KW-0472">Membrane</keyword>
<evidence type="ECO:0000313" key="2">
    <source>
        <dbReference type="EMBL" id="KAK9870414.1"/>
    </source>
</evidence>